<reference evidence="1 2" key="1">
    <citation type="submission" date="2017-06" db="EMBL/GenBank/DDBJ databases">
        <authorList>
            <person name="Kim H.J."/>
            <person name="Triplett B.A."/>
        </authorList>
    </citation>
    <scope>NUCLEOTIDE SEQUENCE [LARGE SCALE GENOMIC DNA]</scope>
</reference>
<evidence type="ECO:0000313" key="2">
    <source>
        <dbReference type="Proteomes" id="UP000221247"/>
    </source>
</evidence>
<dbReference type="KEGG" id="vg:54981400"/>
<proteinExistence type="predicted"/>
<evidence type="ECO:0000313" key="1">
    <source>
        <dbReference type="EMBL" id="ASR76115.1"/>
    </source>
</evidence>
<dbReference type="Proteomes" id="UP000221247">
    <property type="component" value="Segment"/>
</dbReference>
<protein>
    <submittedName>
        <fullName evidence="1">Uncharacterized protein</fullName>
    </submittedName>
</protein>
<keyword evidence="2" id="KW-1185">Reference proteome</keyword>
<accession>A0A222YXW0</accession>
<sequence length="49" mass="5993">MSNISEATNDDWIDFWYYEDQMTSDFEKVWKEMDQIEPLTPVTQSQRKD</sequence>
<dbReference type="EMBL" id="MF351863">
    <property type="protein sequence ID" value="ASR76115.1"/>
    <property type="molecule type" value="Genomic_DNA"/>
</dbReference>
<organism evidence="1 2">
    <name type="scientific">Synechococcus phage Bellamy</name>
    <dbReference type="NCBI Taxonomy" id="2023996"/>
    <lineage>
        <taxon>Viruses</taxon>
        <taxon>Duplodnaviria</taxon>
        <taxon>Heunggongvirae</taxon>
        <taxon>Uroviricota</taxon>
        <taxon>Caudoviricetes</taxon>
        <taxon>Pantevenvirales</taxon>
        <taxon>Kyanoviridae</taxon>
        <taxon>Bellamyvirus</taxon>
        <taxon>Bellamyvirus bellamy</taxon>
    </lineage>
</organism>
<dbReference type="RefSeq" id="YP_009791227.1">
    <property type="nucleotide sequence ID" value="NC_047838.1"/>
</dbReference>
<name>A0A222YXW0_9CAUD</name>
<gene>
    <name evidence="1" type="primary">70</name>
    <name evidence="1" type="ORF">PBI_BELLAMY_70</name>
</gene>
<dbReference type="GeneID" id="54981400"/>